<dbReference type="PANTHER" id="PTHR43025">
    <property type="entry name" value="MONOGALACTOSYLDIACYLGLYCEROL SYNTHASE"/>
    <property type="match status" value="1"/>
</dbReference>
<evidence type="ECO:0000256" key="3">
    <source>
        <dbReference type="ARBA" id="ARBA00022679"/>
    </source>
</evidence>
<evidence type="ECO:0000256" key="1">
    <source>
        <dbReference type="ARBA" id="ARBA00006962"/>
    </source>
</evidence>
<dbReference type="SUPFAM" id="SSF53756">
    <property type="entry name" value="UDP-Glycosyltransferase/glycogen phosphorylase"/>
    <property type="match status" value="1"/>
</dbReference>
<dbReference type="InterPro" id="IPR050519">
    <property type="entry name" value="Glycosyltransf_28_UgtP"/>
</dbReference>
<reference evidence="5 6" key="1">
    <citation type="submission" date="2017-01" db="EMBL/GenBank/DDBJ databases">
        <title>Complete Genome Sequence of Paenalcaligenes hominis, Isolated from a paraplegic Patient with neurogenic bladder.</title>
        <authorList>
            <person name="Mukhopadhyay R."/>
            <person name="Joaquin J."/>
            <person name="Hogue R."/>
            <person name="Kilaru A."/>
            <person name="Jospin G."/>
            <person name="Mars K."/>
            <person name="Eisen J.A."/>
            <person name="Chaturvedi V."/>
        </authorList>
    </citation>
    <scope>NUCLEOTIDE SEQUENCE [LARGE SCALE GENOMIC DNA]</scope>
    <source>
        <strain evidence="5 6">15S00501</strain>
    </source>
</reference>
<dbReference type="InterPro" id="IPR009695">
    <property type="entry name" value="Diacylglyc_glucosyltr_N"/>
</dbReference>
<evidence type="ECO:0000256" key="2">
    <source>
        <dbReference type="ARBA" id="ARBA00022676"/>
    </source>
</evidence>
<name>A0A1U9JX84_9BURK</name>
<keyword evidence="3" id="KW-0808">Transferase</keyword>
<evidence type="ECO:0000313" key="5">
    <source>
        <dbReference type="EMBL" id="AQS50382.1"/>
    </source>
</evidence>
<protein>
    <recommendedName>
        <fullName evidence="4">Diacylglycerol glucosyltransferase N-terminal domain-containing protein</fullName>
    </recommendedName>
</protein>
<dbReference type="AlphaFoldDB" id="A0A1U9JX84"/>
<comment type="similarity">
    <text evidence="1">Belongs to the glycosyltransferase 28 family.</text>
</comment>
<dbReference type="GO" id="GO:0009247">
    <property type="term" value="P:glycolipid biosynthetic process"/>
    <property type="evidence" value="ECO:0007669"/>
    <property type="project" value="InterPro"/>
</dbReference>
<proteinExistence type="inferred from homology"/>
<dbReference type="Pfam" id="PF06925">
    <property type="entry name" value="MGDG_synth"/>
    <property type="match status" value="1"/>
</dbReference>
<accession>A0A1U9JX84</accession>
<evidence type="ECO:0000313" key="6">
    <source>
        <dbReference type="Proteomes" id="UP000189369"/>
    </source>
</evidence>
<evidence type="ECO:0000259" key="4">
    <source>
        <dbReference type="Pfam" id="PF06925"/>
    </source>
</evidence>
<dbReference type="GO" id="GO:0016020">
    <property type="term" value="C:membrane"/>
    <property type="evidence" value="ECO:0007669"/>
    <property type="project" value="GOC"/>
</dbReference>
<keyword evidence="2" id="KW-0328">Glycosyltransferase</keyword>
<dbReference type="Proteomes" id="UP000189369">
    <property type="component" value="Chromosome"/>
</dbReference>
<dbReference type="GO" id="GO:0016758">
    <property type="term" value="F:hexosyltransferase activity"/>
    <property type="evidence" value="ECO:0007669"/>
    <property type="project" value="InterPro"/>
</dbReference>
<dbReference type="KEGG" id="phn:PAEH1_00375"/>
<sequence>MKARSDKFESAFDAKTARPRVLLLTSTLGSGHLRATQAVEEALRARCPNVVIQTLDFWSLLDAPTAHTLRQTYLWLAQERPDLYEQLYQLDQHTWRNIIERHEPLPAVLVAGIEWLAASADSAAALESSGTAHLMDRAVFRLFRLLLAKRVRHIPENGLRVRLASFLIRWNWARIARRLYTQLKAFAPDVVVATQMIPAALFSSVKVRYGLNVPALGVLTDFGMHDVWLQPGLNSYCLPHELITTNWHANPKITSPAAFGIPLMAKFNQLPSQDEARAQLSLDSGAPVVLALGGGLGLGIDTVAARLLADTKAQVLVLAGQNAAALATLNKLGTQHPGRLSVWGGPTT</sequence>
<gene>
    <name evidence="5" type="ORF">PAEH1_00375</name>
</gene>
<dbReference type="STRING" id="643674.PAEH1_00375"/>
<organism evidence="5 6">
    <name type="scientific">Paenalcaligenes hominis</name>
    <dbReference type="NCBI Taxonomy" id="643674"/>
    <lineage>
        <taxon>Bacteria</taxon>
        <taxon>Pseudomonadati</taxon>
        <taxon>Pseudomonadota</taxon>
        <taxon>Betaproteobacteria</taxon>
        <taxon>Burkholderiales</taxon>
        <taxon>Alcaligenaceae</taxon>
        <taxon>Paenalcaligenes</taxon>
    </lineage>
</organism>
<feature type="domain" description="Diacylglycerol glucosyltransferase N-terminal" evidence="4">
    <location>
        <begin position="169"/>
        <end position="262"/>
    </location>
</feature>
<dbReference type="OrthoDB" id="9810950at2"/>
<dbReference type="EMBL" id="CP019697">
    <property type="protein sequence ID" value="AQS50382.1"/>
    <property type="molecule type" value="Genomic_DNA"/>
</dbReference>
<dbReference type="PANTHER" id="PTHR43025:SF3">
    <property type="entry name" value="MONOGALACTOSYLDIACYLGLYCEROL SYNTHASE 1, CHLOROPLASTIC"/>
    <property type="match status" value="1"/>
</dbReference>